<accession>A0A699JVC3</accession>
<organism evidence="1">
    <name type="scientific">Tanacetum cinerariifolium</name>
    <name type="common">Dalmatian daisy</name>
    <name type="synonym">Chrysanthemum cinerariifolium</name>
    <dbReference type="NCBI Taxonomy" id="118510"/>
    <lineage>
        <taxon>Eukaryota</taxon>
        <taxon>Viridiplantae</taxon>
        <taxon>Streptophyta</taxon>
        <taxon>Embryophyta</taxon>
        <taxon>Tracheophyta</taxon>
        <taxon>Spermatophyta</taxon>
        <taxon>Magnoliopsida</taxon>
        <taxon>eudicotyledons</taxon>
        <taxon>Gunneridae</taxon>
        <taxon>Pentapetalae</taxon>
        <taxon>asterids</taxon>
        <taxon>campanulids</taxon>
        <taxon>Asterales</taxon>
        <taxon>Asteraceae</taxon>
        <taxon>Asteroideae</taxon>
        <taxon>Anthemideae</taxon>
        <taxon>Anthemidinae</taxon>
        <taxon>Tanacetum</taxon>
    </lineage>
</organism>
<dbReference type="GO" id="GO:0003964">
    <property type="term" value="F:RNA-directed DNA polymerase activity"/>
    <property type="evidence" value="ECO:0007669"/>
    <property type="project" value="UniProtKB-KW"/>
</dbReference>
<comment type="caution">
    <text evidence="1">The sequence shown here is derived from an EMBL/GenBank/DDBJ whole genome shotgun (WGS) entry which is preliminary data.</text>
</comment>
<keyword evidence="1" id="KW-0808">Transferase</keyword>
<dbReference type="AlphaFoldDB" id="A0A699JVC3"/>
<evidence type="ECO:0000313" key="1">
    <source>
        <dbReference type="EMBL" id="GFA56827.1"/>
    </source>
</evidence>
<sequence>MNGSLTREFQFHRGVKQGDPLSPLLFILIMESLHILVQRVVDRGMFRGISMGLSLHFSHLLDADDAVFMGILVANVIVDRAAAQIDCATLEALLSYLVLKINASKVVLRFDAHLSYVIVQSSHEGSLENGIYSLSFFSMMLIKKWVWCFRTQGSSLWARVIEGIHGEDGKLGKNVNHNHPFIWLDIVREMKQLKNHDTNLIGFIHKKMGNGADASFWEDVWRGIEQLQFLEFLASIEGVALIDMRDMWVWSLEGSREFSVAYV</sequence>
<dbReference type="EMBL" id="BKCJ010447109">
    <property type="protein sequence ID" value="GFA56827.1"/>
    <property type="molecule type" value="Genomic_DNA"/>
</dbReference>
<gene>
    <name evidence="1" type="ORF">Tci_628799</name>
</gene>
<keyword evidence="1" id="KW-0695">RNA-directed DNA polymerase</keyword>
<reference evidence="1" key="1">
    <citation type="journal article" date="2019" name="Sci. Rep.">
        <title>Draft genome of Tanacetum cinerariifolium, the natural source of mosquito coil.</title>
        <authorList>
            <person name="Yamashiro T."/>
            <person name="Shiraishi A."/>
            <person name="Satake H."/>
            <person name="Nakayama K."/>
        </authorList>
    </citation>
    <scope>NUCLEOTIDE SEQUENCE</scope>
</reference>
<protein>
    <submittedName>
        <fullName evidence="1">RNA-directed DNA polymerase, eukaryota, reverse transcriptase zinc-binding domain protein</fullName>
    </submittedName>
</protein>
<keyword evidence="1" id="KW-0548">Nucleotidyltransferase</keyword>
<proteinExistence type="predicted"/>
<name>A0A699JVC3_TANCI</name>